<dbReference type="EMBL" id="BJFL01000020">
    <property type="protein sequence ID" value="GDY32018.1"/>
    <property type="molecule type" value="Genomic_DNA"/>
</dbReference>
<dbReference type="PROSITE" id="PS51683">
    <property type="entry name" value="SAM_OMT_II"/>
    <property type="match status" value="1"/>
</dbReference>
<evidence type="ECO:0000256" key="2">
    <source>
        <dbReference type="ARBA" id="ARBA00022679"/>
    </source>
</evidence>
<dbReference type="GO" id="GO:0032259">
    <property type="term" value="P:methylation"/>
    <property type="evidence" value="ECO:0007669"/>
    <property type="project" value="UniProtKB-KW"/>
</dbReference>
<protein>
    <submittedName>
        <fullName evidence="7">Methyltransferase</fullName>
    </submittedName>
</protein>
<organism evidence="7 8">
    <name type="scientific">Gandjariella thermophila</name>
    <dbReference type="NCBI Taxonomy" id="1931992"/>
    <lineage>
        <taxon>Bacteria</taxon>
        <taxon>Bacillati</taxon>
        <taxon>Actinomycetota</taxon>
        <taxon>Actinomycetes</taxon>
        <taxon>Pseudonocardiales</taxon>
        <taxon>Pseudonocardiaceae</taxon>
        <taxon>Gandjariella</taxon>
    </lineage>
</organism>
<evidence type="ECO:0000256" key="4">
    <source>
        <dbReference type="PIRSR" id="PIRSR005739-1"/>
    </source>
</evidence>
<evidence type="ECO:0000313" key="8">
    <source>
        <dbReference type="Proteomes" id="UP000298860"/>
    </source>
</evidence>
<keyword evidence="2 7" id="KW-0808">Transferase</keyword>
<feature type="active site" description="Proton acceptor" evidence="4">
    <location>
        <position position="247"/>
    </location>
</feature>
<sequence>MASSADYERIFMLLYSNVAGQALAVALDLEIVDAIDSGLTDPTELARGLNADPRNLTRLLRALAGLGLCAEDDTGRFSLTESGKLLRKTDPNSLASLAKLTTVHIGDLVSWHEMKSSVLTGKCAFKDRNGTDFFGYLTAHPELYESLNLAMRQGSRLIAKDIAQAYDFPEGAAVTDIGGGDGTLLGNVLAAHPGLTGTLYDTAAGVAQAKVTLDEVGVADRCTVTAGDFFQYVPAGSDVYLIKSVLHDWDDSAAHEILVNCRRAIPDHGRLLILEPVLDDSVAASGAVYSRLSDLNMMTALGGRERSREDFEKLCAKAGFDVIQVRKLERFDLSLIEAAPAPVEGQR</sequence>
<dbReference type="InterPro" id="IPR012967">
    <property type="entry name" value="COMT_dimerisation"/>
</dbReference>
<dbReference type="GO" id="GO:0046983">
    <property type="term" value="F:protein dimerization activity"/>
    <property type="evidence" value="ECO:0007669"/>
    <property type="project" value="InterPro"/>
</dbReference>
<dbReference type="PANTHER" id="PTHR43712:SF2">
    <property type="entry name" value="O-METHYLTRANSFERASE CICE"/>
    <property type="match status" value="1"/>
</dbReference>
<evidence type="ECO:0000256" key="3">
    <source>
        <dbReference type="ARBA" id="ARBA00022691"/>
    </source>
</evidence>
<dbReference type="Pfam" id="PF00891">
    <property type="entry name" value="Methyltransf_2"/>
    <property type="match status" value="1"/>
</dbReference>
<dbReference type="SUPFAM" id="SSF46785">
    <property type="entry name" value="Winged helix' DNA-binding domain"/>
    <property type="match status" value="1"/>
</dbReference>
<accession>A0A4D4JBH8</accession>
<dbReference type="OrthoDB" id="3804952at2"/>
<dbReference type="Gene3D" id="1.10.287.1350">
    <property type="match status" value="1"/>
</dbReference>
<dbReference type="PIRSF" id="PIRSF005739">
    <property type="entry name" value="O-mtase"/>
    <property type="match status" value="1"/>
</dbReference>
<dbReference type="AlphaFoldDB" id="A0A4D4JBH8"/>
<comment type="caution">
    <text evidence="7">The sequence shown here is derived from an EMBL/GenBank/DDBJ whole genome shotgun (WGS) entry which is preliminary data.</text>
</comment>
<dbReference type="InterPro" id="IPR036390">
    <property type="entry name" value="WH_DNA-bd_sf"/>
</dbReference>
<feature type="domain" description="O-methyltransferase C-terminal" evidence="5">
    <location>
        <begin position="111"/>
        <end position="320"/>
    </location>
</feature>
<dbReference type="Proteomes" id="UP000298860">
    <property type="component" value="Unassembled WGS sequence"/>
</dbReference>
<proteinExistence type="predicted"/>
<dbReference type="Gene3D" id="1.10.10.10">
    <property type="entry name" value="Winged helix-like DNA-binding domain superfamily/Winged helix DNA-binding domain"/>
    <property type="match status" value="1"/>
</dbReference>
<feature type="domain" description="O-methyltransferase dimerisation" evidence="6">
    <location>
        <begin position="16"/>
        <end position="86"/>
    </location>
</feature>
<dbReference type="RefSeq" id="WP_137815062.1">
    <property type="nucleotide sequence ID" value="NZ_BJFL01000020.1"/>
</dbReference>
<dbReference type="InterPro" id="IPR036388">
    <property type="entry name" value="WH-like_DNA-bd_sf"/>
</dbReference>
<dbReference type="GO" id="GO:0008171">
    <property type="term" value="F:O-methyltransferase activity"/>
    <property type="evidence" value="ECO:0007669"/>
    <property type="project" value="InterPro"/>
</dbReference>
<dbReference type="SUPFAM" id="SSF53335">
    <property type="entry name" value="S-adenosyl-L-methionine-dependent methyltransferases"/>
    <property type="match status" value="1"/>
</dbReference>
<keyword evidence="3" id="KW-0949">S-adenosyl-L-methionine</keyword>
<dbReference type="InterPro" id="IPR029063">
    <property type="entry name" value="SAM-dependent_MTases_sf"/>
</dbReference>
<name>A0A4D4JBH8_9PSEU</name>
<dbReference type="Gene3D" id="3.40.50.150">
    <property type="entry name" value="Vaccinia Virus protein VP39"/>
    <property type="match status" value="1"/>
</dbReference>
<dbReference type="InterPro" id="IPR001077">
    <property type="entry name" value="COMT_C"/>
</dbReference>
<evidence type="ECO:0000259" key="5">
    <source>
        <dbReference type="Pfam" id="PF00891"/>
    </source>
</evidence>
<gene>
    <name evidence="7" type="ORF">GTS_36510</name>
</gene>
<reference evidence="8" key="1">
    <citation type="submission" date="2019-04" db="EMBL/GenBank/DDBJ databases">
        <title>Draft genome sequence of Pseudonocardiaceae bacterium SL3-2-4.</title>
        <authorList>
            <person name="Ningsih F."/>
            <person name="Yokota A."/>
            <person name="Sakai Y."/>
            <person name="Nanatani K."/>
            <person name="Yabe S."/>
            <person name="Oetari A."/>
            <person name="Sjamsuridzal W."/>
        </authorList>
    </citation>
    <scope>NUCLEOTIDE SEQUENCE [LARGE SCALE GENOMIC DNA]</scope>
    <source>
        <strain evidence="8">SL3-2-4</strain>
    </source>
</reference>
<dbReference type="PANTHER" id="PTHR43712">
    <property type="entry name" value="PUTATIVE (AFU_ORTHOLOGUE AFUA_4G14580)-RELATED"/>
    <property type="match status" value="1"/>
</dbReference>
<dbReference type="Pfam" id="PF08100">
    <property type="entry name" value="Dimerisation"/>
    <property type="match status" value="1"/>
</dbReference>
<evidence type="ECO:0000259" key="6">
    <source>
        <dbReference type="Pfam" id="PF08100"/>
    </source>
</evidence>
<evidence type="ECO:0000256" key="1">
    <source>
        <dbReference type="ARBA" id="ARBA00022603"/>
    </source>
</evidence>
<evidence type="ECO:0000313" key="7">
    <source>
        <dbReference type="EMBL" id="GDY32018.1"/>
    </source>
</evidence>
<dbReference type="InterPro" id="IPR016461">
    <property type="entry name" value="COMT-like"/>
</dbReference>
<keyword evidence="1 7" id="KW-0489">Methyltransferase</keyword>
<keyword evidence="8" id="KW-1185">Reference proteome</keyword>